<evidence type="ECO:0008006" key="4">
    <source>
        <dbReference type="Google" id="ProtNLM"/>
    </source>
</evidence>
<proteinExistence type="predicted"/>
<organism evidence="2 3">
    <name type="scientific">Dryococelus australis</name>
    <dbReference type="NCBI Taxonomy" id="614101"/>
    <lineage>
        <taxon>Eukaryota</taxon>
        <taxon>Metazoa</taxon>
        <taxon>Ecdysozoa</taxon>
        <taxon>Arthropoda</taxon>
        <taxon>Hexapoda</taxon>
        <taxon>Insecta</taxon>
        <taxon>Pterygota</taxon>
        <taxon>Neoptera</taxon>
        <taxon>Polyneoptera</taxon>
        <taxon>Phasmatodea</taxon>
        <taxon>Verophasmatodea</taxon>
        <taxon>Anareolatae</taxon>
        <taxon>Phasmatidae</taxon>
        <taxon>Eurycanthinae</taxon>
        <taxon>Dryococelus</taxon>
    </lineage>
</organism>
<evidence type="ECO:0000313" key="2">
    <source>
        <dbReference type="EMBL" id="KAJ8868967.1"/>
    </source>
</evidence>
<accession>A0ABQ9G9Z4</accession>
<name>A0ABQ9G9Z4_9NEOP</name>
<protein>
    <recommendedName>
        <fullName evidence="4">DUF4371 domain-containing protein</fullName>
    </recommendedName>
</protein>
<comment type="caution">
    <text evidence="2">The sequence shown here is derived from an EMBL/GenBank/DDBJ whole genome shotgun (WGS) entry which is preliminary data.</text>
</comment>
<sequence length="318" mass="35674">MDCHKIQPNGHNKKEEFKSGSAKRKIAKEKEKNEEVIVITDYMKFNSSSSAAPKNKDYSCSPTSLSQPQNFEDGELIPEIPAEVPAPSVSELETSTELKVSLEPALVETVCLENDIEFCPEFMTPGNVDYCIKMGSTALQNGDGYSKEVGCIDQELTWQAEDVAKYWREVLRRLINPRNCNYLGLLELIAEYGDFLSSCIKNKRNCGNGRTNYLSSTICEEVVQLIGERVFNEVISRIKQSTILNTSLTVTFMPNQGHKAIEMFQSLSKFWKQNDIDIKSCHVQSYDSASSMSRKNNGLQVSVLAKNSSAVWVPCARH</sequence>
<evidence type="ECO:0000256" key="1">
    <source>
        <dbReference type="SAM" id="MobiDB-lite"/>
    </source>
</evidence>
<reference evidence="2 3" key="1">
    <citation type="submission" date="2023-02" db="EMBL/GenBank/DDBJ databases">
        <title>LHISI_Scaffold_Assembly.</title>
        <authorList>
            <person name="Stuart O.P."/>
            <person name="Cleave R."/>
            <person name="Magrath M.J.L."/>
            <person name="Mikheyev A.S."/>
        </authorList>
    </citation>
    <scope>NUCLEOTIDE SEQUENCE [LARGE SCALE GENOMIC DNA]</scope>
    <source>
        <strain evidence="2">Daus_M_001</strain>
        <tissue evidence="2">Leg muscle</tissue>
    </source>
</reference>
<evidence type="ECO:0000313" key="3">
    <source>
        <dbReference type="Proteomes" id="UP001159363"/>
    </source>
</evidence>
<dbReference type="PANTHER" id="PTHR45749">
    <property type="match status" value="1"/>
</dbReference>
<gene>
    <name evidence="2" type="ORF">PR048_030508</name>
</gene>
<dbReference type="Proteomes" id="UP001159363">
    <property type="component" value="Chromosome 13"/>
</dbReference>
<keyword evidence="3" id="KW-1185">Reference proteome</keyword>
<dbReference type="EMBL" id="JARBHB010000014">
    <property type="protein sequence ID" value="KAJ8868967.1"/>
    <property type="molecule type" value="Genomic_DNA"/>
</dbReference>
<feature type="region of interest" description="Disordered" evidence="1">
    <location>
        <begin position="1"/>
        <end position="31"/>
    </location>
</feature>
<dbReference type="PANTHER" id="PTHR45749:SF23">
    <property type="entry name" value="ZINC FINGER MYM-TYPE PROTEIN 1-LIKE"/>
    <property type="match status" value="1"/>
</dbReference>